<comment type="caution">
    <text evidence="1">The sequence shown here is derived from an EMBL/GenBank/DDBJ whole genome shotgun (WGS) entry which is preliminary data.</text>
</comment>
<dbReference type="Proteomes" id="UP000248553">
    <property type="component" value="Unassembled WGS sequence"/>
</dbReference>
<organism evidence="1 2">
    <name type="scientific">Hymenobacter edaphi</name>
    <dbReference type="NCBI Taxonomy" id="2211146"/>
    <lineage>
        <taxon>Bacteria</taxon>
        <taxon>Pseudomonadati</taxon>
        <taxon>Bacteroidota</taxon>
        <taxon>Cytophagia</taxon>
        <taxon>Cytophagales</taxon>
        <taxon>Hymenobacteraceae</taxon>
        <taxon>Hymenobacter</taxon>
    </lineage>
</organism>
<dbReference type="PROSITE" id="PS51257">
    <property type="entry name" value="PROKAR_LIPOPROTEIN"/>
    <property type="match status" value="1"/>
</dbReference>
<dbReference type="EMBL" id="QHKM01000007">
    <property type="protein sequence ID" value="RAK64008.1"/>
    <property type="molecule type" value="Genomic_DNA"/>
</dbReference>
<dbReference type="RefSeq" id="WP_111479729.1">
    <property type="nucleotide sequence ID" value="NZ_QHKM01000007.1"/>
</dbReference>
<reference evidence="2" key="1">
    <citation type="submission" date="2018-05" db="EMBL/GenBank/DDBJ databases">
        <authorList>
            <person name="Nie L."/>
        </authorList>
    </citation>
    <scope>NUCLEOTIDE SEQUENCE [LARGE SCALE GENOMIC DNA]</scope>
    <source>
        <strain evidence="2">NL</strain>
    </source>
</reference>
<evidence type="ECO:0008006" key="3">
    <source>
        <dbReference type="Google" id="ProtNLM"/>
    </source>
</evidence>
<evidence type="ECO:0000313" key="2">
    <source>
        <dbReference type="Proteomes" id="UP000248553"/>
    </source>
</evidence>
<protein>
    <recommendedName>
        <fullName evidence="3">Lipoprotein</fullName>
    </recommendedName>
</protein>
<evidence type="ECO:0000313" key="1">
    <source>
        <dbReference type="EMBL" id="RAK64008.1"/>
    </source>
</evidence>
<gene>
    <name evidence="1" type="ORF">DLM85_18845</name>
</gene>
<proteinExistence type="predicted"/>
<dbReference type="AlphaFoldDB" id="A0A328BFW1"/>
<accession>A0A328BFW1</accession>
<name>A0A328BFW1_9BACT</name>
<sequence length="170" mass="19582">MREVQLGATTHNVRQLMKLKLFLLLPVFLSACFIGDDFDAEQITGRYYVVGQGPRWGEDEWREAELCYEFKPGSFGERLLPHQLLSARFNNRFIIAETGTVVVTRQSVQVEREYYLVSVHPDDAFKAAELVQGPFDRQTCYQSLRQLTTDTALSEPRHFRKADASDFSKL</sequence>
<keyword evidence="2" id="KW-1185">Reference proteome</keyword>